<feature type="chain" id="PRO_5020193305" description="M23ase beta-sheet core domain-containing protein" evidence="4">
    <location>
        <begin position="18"/>
        <end position="477"/>
    </location>
</feature>
<evidence type="ECO:0000313" key="7">
    <source>
        <dbReference type="Proteomes" id="UP000290545"/>
    </source>
</evidence>
<dbReference type="Gene3D" id="2.70.70.10">
    <property type="entry name" value="Glucose Permease (Domain IIA)"/>
    <property type="match status" value="1"/>
</dbReference>
<gene>
    <name evidence="6" type="ORF">ESB13_18215</name>
</gene>
<accession>A0A4Q1D358</accession>
<feature type="domain" description="M23ase beta-sheet core" evidence="5">
    <location>
        <begin position="379"/>
        <end position="450"/>
    </location>
</feature>
<dbReference type="Pfam" id="PF01551">
    <property type="entry name" value="Peptidase_M23"/>
    <property type="match status" value="1"/>
</dbReference>
<evidence type="ECO:0000259" key="5">
    <source>
        <dbReference type="Pfam" id="PF01551"/>
    </source>
</evidence>
<evidence type="ECO:0000313" key="6">
    <source>
        <dbReference type="EMBL" id="RXK81729.1"/>
    </source>
</evidence>
<organism evidence="6 7">
    <name type="scientific">Filimonas effusa</name>
    <dbReference type="NCBI Taxonomy" id="2508721"/>
    <lineage>
        <taxon>Bacteria</taxon>
        <taxon>Pseudomonadati</taxon>
        <taxon>Bacteroidota</taxon>
        <taxon>Chitinophagia</taxon>
        <taxon>Chitinophagales</taxon>
        <taxon>Chitinophagaceae</taxon>
        <taxon>Filimonas</taxon>
    </lineage>
</organism>
<comment type="caution">
    <text evidence="6">The sequence shown here is derived from an EMBL/GenBank/DDBJ whole genome shotgun (WGS) entry which is preliminary data.</text>
</comment>
<dbReference type="Gene3D" id="6.10.250.3150">
    <property type="match status" value="1"/>
</dbReference>
<dbReference type="InterPro" id="IPR050570">
    <property type="entry name" value="Cell_wall_metabolism_enzyme"/>
</dbReference>
<feature type="compositionally biased region" description="Polar residues" evidence="3">
    <location>
        <begin position="280"/>
        <end position="331"/>
    </location>
</feature>
<reference evidence="6 7" key="1">
    <citation type="submission" date="2019-01" db="EMBL/GenBank/DDBJ databases">
        <title>Filimonas sp. strain TTM-71.</title>
        <authorList>
            <person name="Chen W.-M."/>
        </authorList>
    </citation>
    <scope>NUCLEOTIDE SEQUENCE [LARGE SCALE GENOMIC DNA]</scope>
    <source>
        <strain evidence="6 7">TTM-71</strain>
    </source>
</reference>
<dbReference type="InterPro" id="IPR016047">
    <property type="entry name" value="M23ase_b-sheet_dom"/>
</dbReference>
<dbReference type="OrthoDB" id="9815884at2"/>
<dbReference type="AlphaFoldDB" id="A0A4Q1D358"/>
<evidence type="ECO:0000256" key="1">
    <source>
        <dbReference type="ARBA" id="ARBA00022729"/>
    </source>
</evidence>
<name>A0A4Q1D358_9BACT</name>
<feature type="coiled-coil region" evidence="2">
    <location>
        <begin position="17"/>
        <end position="51"/>
    </location>
</feature>
<proteinExistence type="predicted"/>
<sequence length="477" mass="53341">MTKKLFVSILCLGIAVAAVSQQTKDEIQKKQQELQKELADLNDTYNEIKKNKKQSIGQLQLVQRKIRAREELVSALNKDLRLIDDNIYLTTLEMNRMRRELDTLKMNYAQSLVFAYKNRSNYDYLNFIFSATSFNDALKRVAYLKSYRQYRETQADNIVKTRSVLEQKSQFLTNSKVDKNAALKTQGQQLQVLEEDKREKDKVVQELKGRESEVAADIREREKTRKKLSAALQAAIKRELEEKRREMAAKMLREKQAREEEERKRKAAAVAAAEREKANQPKQGTAATQPSASNNGNANAQPPASTTPSRPSESANTGLVTTGPSNRDYSVFESTSEGLTMSLNFENNKGRLPWPVDKGFILIHFGSYTIPDSKLKGVSDGLVISTPVGTTVKSVADGEVSAVVDLGGEDAVIVIHGKYFTTYSNLSGVSVSRGQKVRAGTILGRASAGSDGDGQTTFMVSNEKGNFFNPEFWLKRR</sequence>
<dbReference type="Proteomes" id="UP000290545">
    <property type="component" value="Unassembled WGS sequence"/>
</dbReference>
<evidence type="ECO:0000256" key="3">
    <source>
        <dbReference type="SAM" id="MobiDB-lite"/>
    </source>
</evidence>
<keyword evidence="2" id="KW-0175">Coiled coil</keyword>
<feature type="signal peptide" evidence="4">
    <location>
        <begin position="1"/>
        <end position="17"/>
    </location>
</feature>
<feature type="compositionally biased region" description="Basic and acidic residues" evidence="3">
    <location>
        <begin position="251"/>
        <end position="264"/>
    </location>
</feature>
<protein>
    <recommendedName>
        <fullName evidence="5">M23ase beta-sheet core domain-containing protein</fullName>
    </recommendedName>
</protein>
<dbReference type="InterPro" id="IPR011055">
    <property type="entry name" value="Dup_hybrid_motif"/>
</dbReference>
<dbReference type="PANTHER" id="PTHR21666">
    <property type="entry name" value="PEPTIDASE-RELATED"/>
    <property type="match status" value="1"/>
</dbReference>
<dbReference type="RefSeq" id="WP_129005126.1">
    <property type="nucleotide sequence ID" value="NZ_SDHZ01000003.1"/>
</dbReference>
<dbReference type="SUPFAM" id="SSF51261">
    <property type="entry name" value="Duplicated hybrid motif"/>
    <property type="match status" value="1"/>
</dbReference>
<evidence type="ECO:0000256" key="2">
    <source>
        <dbReference type="SAM" id="Coils"/>
    </source>
</evidence>
<evidence type="ECO:0000256" key="4">
    <source>
        <dbReference type="SAM" id="SignalP"/>
    </source>
</evidence>
<keyword evidence="1 4" id="KW-0732">Signal</keyword>
<keyword evidence="7" id="KW-1185">Reference proteome</keyword>
<dbReference type="CDD" id="cd12797">
    <property type="entry name" value="M23_peptidase"/>
    <property type="match status" value="1"/>
</dbReference>
<dbReference type="GO" id="GO:0004222">
    <property type="term" value="F:metalloendopeptidase activity"/>
    <property type="evidence" value="ECO:0007669"/>
    <property type="project" value="TreeGrafter"/>
</dbReference>
<dbReference type="EMBL" id="SDHZ01000003">
    <property type="protein sequence ID" value="RXK81729.1"/>
    <property type="molecule type" value="Genomic_DNA"/>
</dbReference>
<dbReference type="PANTHER" id="PTHR21666:SF289">
    <property type="entry name" value="L-ALA--D-GLU ENDOPEPTIDASE"/>
    <property type="match status" value="1"/>
</dbReference>
<feature type="region of interest" description="Disordered" evidence="3">
    <location>
        <begin position="251"/>
        <end position="331"/>
    </location>
</feature>